<dbReference type="InterPro" id="IPR036236">
    <property type="entry name" value="Znf_C2H2_sf"/>
</dbReference>
<keyword evidence="1" id="KW-0479">Metal-binding</keyword>
<reference evidence="7 8" key="2">
    <citation type="journal article" date="2010" name="Nucleic Acids Res.">
        <title>BeetleBase in 2010: revisions to provide comprehensive genomic information for Tribolium castaneum.</title>
        <authorList>
            <person name="Kim H.S."/>
            <person name="Murphy T."/>
            <person name="Xia J."/>
            <person name="Caragea D."/>
            <person name="Park Y."/>
            <person name="Beeman R.W."/>
            <person name="Lorenzen M.D."/>
            <person name="Butcher S."/>
            <person name="Manak J.R."/>
            <person name="Brown S.J."/>
        </authorList>
    </citation>
    <scope>GENOME REANNOTATION</scope>
    <source>
        <strain evidence="7 8">Georgia GA2</strain>
    </source>
</reference>
<accession>A0A139WDE9</accession>
<evidence type="ECO:0000256" key="5">
    <source>
        <dbReference type="PROSITE-ProRule" id="PRU00042"/>
    </source>
</evidence>
<dbReference type="InterPro" id="IPR013087">
    <property type="entry name" value="Znf_C2H2_type"/>
</dbReference>
<evidence type="ECO:0000313" key="7">
    <source>
        <dbReference type="EMBL" id="KYB25956.1"/>
    </source>
</evidence>
<dbReference type="GO" id="GO:0008270">
    <property type="term" value="F:zinc ion binding"/>
    <property type="evidence" value="ECO:0007669"/>
    <property type="project" value="UniProtKB-KW"/>
</dbReference>
<sequence length="241" mass="28508">MATSTEIETYIIDDDDEPEAPELDEEENRFYTINSTLDKQIAQDMEAIRNYISEAPRFDPLKKRIEFFNSMDTSYIDRCVDKTVDPILCQHTGLGTLKWHTCNQCDFKTETKEQLRQHVIIKHTQLGKLNWYVCQHCEFVCPQEADMAKHTKGAHENKCTECGEVFITEPHLLRHRAHKHGLKIFDCKKCEFVTKTSEDFTRHTLTHAKLNFSWYKCERCEYRTVKKSNLDRHISHKHSFF</sequence>
<name>A0A139WDE9_TRICA</name>
<dbReference type="PROSITE" id="PS50157">
    <property type="entry name" value="ZINC_FINGER_C2H2_2"/>
    <property type="match status" value="2"/>
</dbReference>
<dbReference type="PANTHER" id="PTHR24403:SF67">
    <property type="entry name" value="FI01116P-RELATED"/>
    <property type="match status" value="1"/>
</dbReference>
<dbReference type="eggNOG" id="ENOG502T0C3">
    <property type="taxonomic scope" value="Eukaryota"/>
</dbReference>
<gene>
    <name evidence="7" type="primary">AUGUSTUS-3.0.2_34122</name>
    <name evidence="7" type="ORF">TcasGA2_TC034122</name>
</gene>
<dbReference type="SMART" id="SM00355">
    <property type="entry name" value="ZnF_C2H2"/>
    <property type="match status" value="5"/>
</dbReference>
<dbReference type="InParanoid" id="A0A139WDE9"/>
<feature type="domain" description="C2H2-type" evidence="6">
    <location>
        <begin position="215"/>
        <end position="239"/>
    </location>
</feature>
<keyword evidence="3 5" id="KW-0863">Zinc-finger</keyword>
<keyword evidence="4" id="KW-0862">Zinc</keyword>
<evidence type="ECO:0000256" key="3">
    <source>
        <dbReference type="ARBA" id="ARBA00022771"/>
    </source>
</evidence>
<keyword evidence="8" id="KW-1185">Reference proteome</keyword>
<dbReference type="InterPro" id="IPR050688">
    <property type="entry name" value="Zinc_finger/UBP_domain"/>
</dbReference>
<dbReference type="AlphaFoldDB" id="A0A139WDE9"/>
<dbReference type="EMBL" id="KQ971361">
    <property type="protein sequence ID" value="KYB25956.1"/>
    <property type="molecule type" value="Genomic_DNA"/>
</dbReference>
<dbReference type="Pfam" id="PF13909">
    <property type="entry name" value="zf-H2C2_5"/>
    <property type="match status" value="1"/>
</dbReference>
<dbReference type="SUPFAM" id="SSF57667">
    <property type="entry name" value="beta-beta-alpha zinc fingers"/>
    <property type="match status" value="2"/>
</dbReference>
<feature type="domain" description="C2H2-type" evidence="6">
    <location>
        <begin position="157"/>
        <end position="180"/>
    </location>
</feature>
<protein>
    <submittedName>
        <fullName evidence="7">RE1-silencing transcription factor-like Protein</fullName>
    </submittedName>
</protein>
<proteinExistence type="predicted"/>
<keyword evidence="2" id="KW-0677">Repeat</keyword>
<dbReference type="PROSITE" id="PS00028">
    <property type="entry name" value="ZINC_FINGER_C2H2_1"/>
    <property type="match status" value="1"/>
</dbReference>
<evidence type="ECO:0000313" key="8">
    <source>
        <dbReference type="Proteomes" id="UP000007266"/>
    </source>
</evidence>
<evidence type="ECO:0000256" key="4">
    <source>
        <dbReference type="ARBA" id="ARBA00022833"/>
    </source>
</evidence>
<evidence type="ECO:0000259" key="6">
    <source>
        <dbReference type="PROSITE" id="PS50157"/>
    </source>
</evidence>
<dbReference type="OrthoDB" id="3561125at2759"/>
<dbReference type="Gene3D" id="3.30.160.60">
    <property type="entry name" value="Classic Zinc Finger"/>
    <property type="match status" value="3"/>
</dbReference>
<dbReference type="PANTHER" id="PTHR24403">
    <property type="entry name" value="ZINC FINGER PROTEIN"/>
    <property type="match status" value="1"/>
</dbReference>
<evidence type="ECO:0000256" key="1">
    <source>
        <dbReference type="ARBA" id="ARBA00022723"/>
    </source>
</evidence>
<reference evidence="7 8" key="1">
    <citation type="journal article" date="2008" name="Nature">
        <title>The genome of the model beetle and pest Tribolium castaneum.</title>
        <authorList>
            <consortium name="Tribolium Genome Sequencing Consortium"/>
            <person name="Richards S."/>
            <person name="Gibbs R.A."/>
            <person name="Weinstock G.M."/>
            <person name="Brown S.J."/>
            <person name="Denell R."/>
            <person name="Beeman R.W."/>
            <person name="Gibbs R."/>
            <person name="Beeman R.W."/>
            <person name="Brown S.J."/>
            <person name="Bucher G."/>
            <person name="Friedrich M."/>
            <person name="Grimmelikhuijzen C.J."/>
            <person name="Klingler M."/>
            <person name="Lorenzen M."/>
            <person name="Richards S."/>
            <person name="Roth S."/>
            <person name="Schroder R."/>
            <person name="Tautz D."/>
            <person name="Zdobnov E.M."/>
            <person name="Muzny D."/>
            <person name="Gibbs R.A."/>
            <person name="Weinstock G.M."/>
            <person name="Attaway T."/>
            <person name="Bell S."/>
            <person name="Buhay C.J."/>
            <person name="Chandrabose M.N."/>
            <person name="Chavez D."/>
            <person name="Clerk-Blankenburg K.P."/>
            <person name="Cree A."/>
            <person name="Dao M."/>
            <person name="Davis C."/>
            <person name="Chacko J."/>
            <person name="Dinh H."/>
            <person name="Dugan-Rocha S."/>
            <person name="Fowler G."/>
            <person name="Garner T.T."/>
            <person name="Garnes J."/>
            <person name="Gnirke A."/>
            <person name="Hawes A."/>
            <person name="Hernandez J."/>
            <person name="Hines S."/>
            <person name="Holder M."/>
            <person name="Hume J."/>
            <person name="Jhangiani S.N."/>
            <person name="Joshi V."/>
            <person name="Khan Z.M."/>
            <person name="Jackson L."/>
            <person name="Kovar C."/>
            <person name="Kowis A."/>
            <person name="Lee S."/>
            <person name="Lewis L.R."/>
            <person name="Margolis J."/>
            <person name="Morgan M."/>
            <person name="Nazareth L.V."/>
            <person name="Nguyen N."/>
            <person name="Okwuonu G."/>
            <person name="Parker D."/>
            <person name="Richards S."/>
            <person name="Ruiz S.J."/>
            <person name="Santibanez J."/>
            <person name="Savard J."/>
            <person name="Scherer S.E."/>
            <person name="Schneider B."/>
            <person name="Sodergren E."/>
            <person name="Tautz D."/>
            <person name="Vattahil S."/>
            <person name="Villasana D."/>
            <person name="White C.S."/>
            <person name="Wright R."/>
            <person name="Park Y."/>
            <person name="Beeman R.W."/>
            <person name="Lord J."/>
            <person name="Oppert B."/>
            <person name="Lorenzen M."/>
            <person name="Brown S."/>
            <person name="Wang L."/>
            <person name="Savard J."/>
            <person name="Tautz D."/>
            <person name="Richards S."/>
            <person name="Weinstock G."/>
            <person name="Gibbs R.A."/>
            <person name="Liu Y."/>
            <person name="Worley K."/>
            <person name="Weinstock G."/>
            <person name="Elsik C.G."/>
            <person name="Reese J.T."/>
            <person name="Elhaik E."/>
            <person name="Landan G."/>
            <person name="Graur D."/>
            <person name="Arensburger P."/>
            <person name="Atkinson P."/>
            <person name="Beeman R.W."/>
            <person name="Beidler J."/>
            <person name="Brown S.J."/>
            <person name="Demuth J.P."/>
            <person name="Drury D.W."/>
            <person name="Du Y.Z."/>
            <person name="Fujiwara H."/>
            <person name="Lorenzen M."/>
            <person name="Maselli V."/>
            <person name="Osanai M."/>
            <person name="Park Y."/>
            <person name="Robertson H.M."/>
            <person name="Tu Z."/>
            <person name="Wang J.J."/>
            <person name="Wang S."/>
            <person name="Richards S."/>
            <person name="Song H."/>
            <person name="Zhang L."/>
            <person name="Sodergren E."/>
            <person name="Werner D."/>
            <person name="Stanke M."/>
            <person name="Morgenstern B."/>
            <person name="Solovyev V."/>
            <person name="Kosarev P."/>
            <person name="Brown G."/>
            <person name="Chen H.C."/>
            <person name="Ermolaeva O."/>
            <person name="Hlavina W."/>
            <person name="Kapustin Y."/>
            <person name="Kiryutin B."/>
            <person name="Kitts P."/>
            <person name="Maglott D."/>
            <person name="Pruitt K."/>
            <person name="Sapojnikov V."/>
            <person name="Souvorov A."/>
            <person name="Mackey A.J."/>
            <person name="Waterhouse R.M."/>
            <person name="Wyder S."/>
            <person name="Zdobnov E.M."/>
            <person name="Zdobnov E.M."/>
            <person name="Wyder S."/>
            <person name="Kriventseva E.V."/>
            <person name="Kadowaki T."/>
            <person name="Bork P."/>
            <person name="Aranda M."/>
            <person name="Bao R."/>
            <person name="Beermann A."/>
            <person name="Berns N."/>
            <person name="Bolognesi R."/>
            <person name="Bonneton F."/>
            <person name="Bopp D."/>
            <person name="Brown S.J."/>
            <person name="Bucher G."/>
            <person name="Butts T."/>
            <person name="Chaumot A."/>
            <person name="Denell R.E."/>
            <person name="Ferrier D.E."/>
            <person name="Friedrich M."/>
            <person name="Gordon C.M."/>
            <person name="Jindra M."/>
            <person name="Klingler M."/>
            <person name="Lan Q."/>
            <person name="Lattorff H.M."/>
            <person name="Laudet V."/>
            <person name="von Levetsow C."/>
            <person name="Liu Z."/>
            <person name="Lutz R."/>
            <person name="Lynch J.A."/>
            <person name="da Fonseca R.N."/>
            <person name="Posnien N."/>
            <person name="Reuter R."/>
            <person name="Roth S."/>
            <person name="Savard J."/>
            <person name="Schinko J.B."/>
            <person name="Schmitt C."/>
            <person name="Schoppmeier M."/>
            <person name="Schroder R."/>
            <person name="Shippy T.D."/>
            <person name="Simonnet F."/>
            <person name="Marques-Souza H."/>
            <person name="Tautz D."/>
            <person name="Tomoyasu Y."/>
            <person name="Trauner J."/>
            <person name="Van der Zee M."/>
            <person name="Vervoort M."/>
            <person name="Wittkopp N."/>
            <person name="Wimmer E.A."/>
            <person name="Yang X."/>
            <person name="Jones A.K."/>
            <person name="Sattelle D.B."/>
            <person name="Ebert P.R."/>
            <person name="Nelson D."/>
            <person name="Scott J.G."/>
            <person name="Beeman R.W."/>
            <person name="Muthukrishnan S."/>
            <person name="Kramer K.J."/>
            <person name="Arakane Y."/>
            <person name="Beeman R.W."/>
            <person name="Zhu Q."/>
            <person name="Hogenkamp D."/>
            <person name="Dixit R."/>
            <person name="Oppert B."/>
            <person name="Jiang H."/>
            <person name="Zou Z."/>
            <person name="Marshall J."/>
            <person name="Elpidina E."/>
            <person name="Vinokurov K."/>
            <person name="Oppert C."/>
            <person name="Zou Z."/>
            <person name="Evans J."/>
            <person name="Lu Z."/>
            <person name="Zhao P."/>
            <person name="Sumathipala N."/>
            <person name="Altincicek B."/>
            <person name="Vilcinskas A."/>
            <person name="Williams M."/>
            <person name="Hultmark D."/>
            <person name="Hetru C."/>
            <person name="Jiang H."/>
            <person name="Grimmelikhuijzen C.J."/>
            <person name="Hauser F."/>
            <person name="Cazzamali G."/>
            <person name="Williamson M."/>
            <person name="Park Y."/>
            <person name="Li B."/>
            <person name="Tanaka Y."/>
            <person name="Predel R."/>
            <person name="Neupert S."/>
            <person name="Schachtner J."/>
            <person name="Verleyen P."/>
            <person name="Raible F."/>
            <person name="Bork P."/>
            <person name="Friedrich M."/>
            <person name="Walden K.K."/>
            <person name="Robertson H.M."/>
            <person name="Angeli S."/>
            <person name="Foret S."/>
            <person name="Bucher G."/>
            <person name="Schuetz S."/>
            <person name="Maleszka R."/>
            <person name="Wimmer E.A."/>
            <person name="Beeman R.W."/>
            <person name="Lorenzen M."/>
            <person name="Tomoyasu Y."/>
            <person name="Miller S.C."/>
            <person name="Grossmann D."/>
            <person name="Bucher G."/>
        </authorList>
    </citation>
    <scope>NUCLEOTIDE SEQUENCE [LARGE SCALE GENOMIC DNA]</scope>
    <source>
        <strain evidence="7 8">Georgia GA2</strain>
    </source>
</reference>
<dbReference type="Pfam" id="PF00096">
    <property type="entry name" value="zf-C2H2"/>
    <property type="match status" value="1"/>
</dbReference>
<dbReference type="Proteomes" id="UP000007266">
    <property type="component" value="Linkage group 8"/>
</dbReference>
<dbReference type="KEGG" id="tca:103314020"/>
<organism evidence="7 8">
    <name type="scientific">Tribolium castaneum</name>
    <name type="common">Red flour beetle</name>
    <dbReference type="NCBI Taxonomy" id="7070"/>
    <lineage>
        <taxon>Eukaryota</taxon>
        <taxon>Metazoa</taxon>
        <taxon>Ecdysozoa</taxon>
        <taxon>Arthropoda</taxon>
        <taxon>Hexapoda</taxon>
        <taxon>Insecta</taxon>
        <taxon>Pterygota</taxon>
        <taxon>Neoptera</taxon>
        <taxon>Endopterygota</taxon>
        <taxon>Coleoptera</taxon>
        <taxon>Polyphaga</taxon>
        <taxon>Cucujiformia</taxon>
        <taxon>Tenebrionidae</taxon>
        <taxon>Tenebrionidae incertae sedis</taxon>
        <taxon>Tribolium</taxon>
    </lineage>
</organism>
<evidence type="ECO:0000256" key="2">
    <source>
        <dbReference type="ARBA" id="ARBA00022737"/>
    </source>
</evidence>